<dbReference type="PROSITE" id="PS50966">
    <property type="entry name" value="ZF_SWIM"/>
    <property type="match status" value="1"/>
</dbReference>
<dbReference type="InterPro" id="IPR007527">
    <property type="entry name" value="Znf_SWIM"/>
</dbReference>
<evidence type="ECO:0008006" key="10">
    <source>
        <dbReference type="Google" id="ProtNLM"/>
    </source>
</evidence>
<dbReference type="Pfam" id="PF26130">
    <property type="entry name" value="PB1-like"/>
    <property type="match status" value="1"/>
</dbReference>
<dbReference type="PANTHER" id="PTHR31973">
    <property type="entry name" value="POLYPROTEIN, PUTATIVE-RELATED"/>
    <property type="match status" value="1"/>
</dbReference>
<accession>A0A444YRC0</accession>
<feature type="region of interest" description="Disordered" evidence="5">
    <location>
        <begin position="294"/>
        <end position="367"/>
    </location>
</feature>
<organism evidence="8 9">
    <name type="scientific">Arachis hypogaea</name>
    <name type="common">Peanut</name>
    <dbReference type="NCBI Taxonomy" id="3818"/>
    <lineage>
        <taxon>Eukaryota</taxon>
        <taxon>Viridiplantae</taxon>
        <taxon>Streptophyta</taxon>
        <taxon>Embryophyta</taxon>
        <taxon>Tracheophyta</taxon>
        <taxon>Spermatophyta</taxon>
        <taxon>Magnoliopsida</taxon>
        <taxon>eudicotyledons</taxon>
        <taxon>Gunneridae</taxon>
        <taxon>Pentapetalae</taxon>
        <taxon>rosids</taxon>
        <taxon>fabids</taxon>
        <taxon>Fabales</taxon>
        <taxon>Fabaceae</taxon>
        <taxon>Papilionoideae</taxon>
        <taxon>50 kb inversion clade</taxon>
        <taxon>dalbergioids sensu lato</taxon>
        <taxon>Dalbergieae</taxon>
        <taxon>Pterocarpus clade</taxon>
        <taxon>Arachis</taxon>
    </lineage>
</organism>
<feature type="compositionally biased region" description="Pro residues" evidence="5">
    <location>
        <begin position="340"/>
        <end position="358"/>
    </location>
</feature>
<evidence type="ECO:0000313" key="8">
    <source>
        <dbReference type="EMBL" id="RYR04459.1"/>
    </source>
</evidence>
<protein>
    <recommendedName>
        <fullName evidence="10">SWIM-type domain-containing protein</fullName>
    </recommendedName>
</protein>
<dbReference type="InterPro" id="IPR001878">
    <property type="entry name" value="Znf_CCHC"/>
</dbReference>
<feature type="domain" description="CCHC-type" evidence="6">
    <location>
        <begin position="235"/>
        <end position="248"/>
    </location>
</feature>
<evidence type="ECO:0000256" key="1">
    <source>
        <dbReference type="ARBA" id="ARBA00022723"/>
    </source>
</evidence>
<comment type="caution">
    <text evidence="8">The sequence shown here is derived from an EMBL/GenBank/DDBJ whole genome shotgun (WGS) entry which is preliminary data.</text>
</comment>
<proteinExistence type="predicted"/>
<dbReference type="GO" id="GO:0003676">
    <property type="term" value="F:nucleic acid binding"/>
    <property type="evidence" value="ECO:0007669"/>
    <property type="project" value="InterPro"/>
</dbReference>
<feature type="region of interest" description="Disordered" evidence="5">
    <location>
        <begin position="190"/>
        <end position="227"/>
    </location>
</feature>
<sequence>MCDVDGGVTYNGGDVSEFPGVDTDKLDVFFVRDYHKDLGYDKVSQTWWLVPNRPLQNGLRALTNDKELLEMCYLGQQNKGVVHIYYEHGVSEPLYIEEAEASGDSEYEKFEVQGWPTNMVVDLGKRLCTCGFWQLSGFPCVHACAALARVGRRPDEFCHQWLTMEAYNNTYVFHINPIPGQALWKKLPHNRPQAPKFRKKPGPLTKKRRKDADEELSGGKKQRKKMKRIYQKGHCRYCGESGHTKRNCGKRAADEVAAAAAAAKAAAVQPLAANGGEATLVPEPPTEIQLEVSQPPLSQTDDSQEVLPPLVRPPKLPPKRKSSKQEKATPGSSSQAATTPPAPTPPATSQPTTLPPSHPMQGASQGTITRLFIFMKFVPNPGFRPPRNKK</sequence>
<keyword evidence="3" id="KW-0862">Zinc</keyword>
<dbReference type="EMBL" id="SDMP01000016">
    <property type="protein sequence ID" value="RYR04459.1"/>
    <property type="molecule type" value="Genomic_DNA"/>
</dbReference>
<dbReference type="SMART" id="SM00575">
    <property type="entry name" value="ZnF_PMZ"/>
    <property type="match status" value="1"/>
</dbReference>
<dbReference type="InterPro" id="IPR036875">
    <property type="entry name" value="Znf_CCHC_sf"/>
</dbReference>
<dbReference type="InterPro" id="IPR006564">
    <property type="entry name" value="Znf_PMZ"/>
</dbReference>
<evidence type="ECO:0000259" key="7">
    <source>
        <dbReference type="PROSITE" id="PS50966"/>
    </source>
</evidence>
<name>A0A444YRC0_ARAHY</name>
<feature type="compositionally biased region" description="Basic residues" evidence="5">
    <location>
        <begin position="196"/>
        <end position="209"/>
    </location>
</feature>
<dbReference type="Proteomes" id="UP000289738">
    <property type="component" value="Chromosome B06"/>
</dbReference>
<evidence type="ECO:0000259" key="6">
    <source>
        <dbReference type="PROSITE" id="PS50158"/>
    </source>
</evidence>
<feature type="domain" description="SWIM-type" evidence="7">
    <location>
        <begin position="119"/>
        <end position="151"/>
    </location>
</feature>
<gene>
    <name evidence="8" type="ORF">Ahy_B06g084181</name>
</gene>
<feature type="compositionally biased region" description="Low complexity" evidence="5">
    <location>
        <begin position="328"/>
        <end position="339"/>
    </location>
</feature>
<evidence type="ECO:0000256" key="2">
    <source>
        <dbReference type="ARBA" id="ARBA00022771"/>
    </source>
</evidence>
<keyword evidence="1" id="KW-0479">Metal-binding</keyword>
<dbReference type="AlphaFoldDB" id="A0A444YRC0"/>
<keyword evidence="9" id="KW-1185">Reference proteome</keyword>
<evidence type="ECO:0000256" key="5">
    <source>
        <dbReference type="SAM" id="MobiDB-lite"/>
    </source>
</evidence>
<evidence type="ECO:0000256" key="3">
    <source>
        <dbReference type="ARBA" id="ARBA00022833"/>
    </source>
</evidence>
<dbReference type="PANTHER" id="PTHR31973:SF187">
    <property type="entry name" value="MUTATOR TRANSPOSASE MUDRA PROTEIN"/>
    <property type="match status" value="1"/>
</dbReference>
<dbReference type="SUPFAM" id="SSF57756">
    <property type="entry name" value="Retrovirus zinc finger-like domains"/>
    <property type="match status" value="1"/>
</dbReference>
<evidence type="ECO:0000256" key="4">
    <source>
        <dbReference type="PROSITE-ProRule" id="PRU00047"/>
    </source>
</evidence>
<keyword evidence="2 4" id="KW-0863">Zinc-finger</keyword>
<evidence type="ECO:0000313" key="9">
    <source>
        <dbReference type="Proteomes" id="UP000289738"/>
    </source>
</evidence>
<dbReference type="Pfam" id="PF04434">
    <property type="entry name" value="SWIM"/>
    <property type="match status" value="1"/>
</dbReference>
<dbReference type="PROSITE" id="PS50158">
    <property type="entry name" value="ZF_CCHC"/>
    <property type="match status" value="1"/>
</dbReference>
<dbReference type="GO" id="GO:0008270">
    <property type="term" value="F:zinc ion binding"/>
    <property type="evidence" value="ECO:0007669"/>
    <property type="project" value="UniProtKB-KW"/>
</dbReference>
<dbReference type="InterPro" id="IPR058594">
    <property type="entry name" value="PB1-like_dom_pln"/>
</dbReference>
<reference evidence="8 9" key="1">
    <citation type="submission" date="2019-01" db="EMBL/GenBank/DDBJ databases">
        <title>Sequencing of cultivated peanut Arachis hypogaea provides insights into genome evolution and oil improvement.</title>
        <authorList>
            <person name="Chen X."/>
        </authorList>
    </citation>
    <scope>NUCLEOTIDE SEQUENCE [LARGE SCALE GENOMIC DNA]</scope>
    <source>
        <strain evidence="9">cv. Fuhuasheng</strain>
        <tissue evidence="8">Leaves</tissue>
    </source>
</reference>